<evidence type="ECO:0000313" key="1">
    <source>
        <dbReference type="EMBL" id="NSG84224.1"/>
    </source>
</evidence>
<dbReference type="Proteomes" id="UP001644719">
    <property type="component" value="Unassembled WGS sequence"/>
</dbReference>
<protein>
    <submittedName>
        <fullName evidence="1">Uncharacterized protein</fullName>
    </submittedName>
</protein>
<evidence type="ECO:0000313" key="2">
    <source>
        <dbReference type="Proteomes" id="UP001644719"/>
    </source>
</evidence>
<comment type="caution">
    <text evidence="1">The sequence shown here is derived from an EMBL/GenBank/DDBJ whole genome shotgun (WGS) entry which is preliminary data.</text>
</comment>
<sequence>MQYIVLERKVYERYSVVDADDPEEAKEISRNKSYENDEPATYVGTEYIASEILRARKEN</sequence>
<dbReference type="RefSeq" id="WP_173769208.1">
    <property type="nucleotide sequence ID" value="NZ_JAAITS010000004.1"/>
</dbReference>
<dbReference type="EMBL" id="JAAITS010000004">
    <property type="protein sequence ID" value="NSG84224.1"/>
    <property type="molecule type" value="Genomic_DNA"/>
</dbReference>
<name>A0ABX2H244_9FIRM</name>
<reference evidence="1 2" key="1">
    <citation type="journal article" date="2020" name="Cell Host Microbe">
        <title>Functional and Genomic Variation between Human-Derived Isolates of Lachnospiraceae Reveals Inter- and Intra-Species Diversity.</title>
        <authorList>
            <person name="Sorbara M.T."/>
            <person name="Littmann E.R."/>
            <person name="Fontana E."/>
            <person name="Moody T.U."/>
            <person name="Kohout C.E."/>
            <person name="Gjonbalaj M."/>
            <person name="Eaton V."/>
            <person name="Seok R."/>
            <person name="Leiner I.M."/>
            <person name="Pamer E.G."/>
        </authorList>
    </citation>
    <scope>NUCLEOTIDE SEQUENCE [LARGE SCALE GENOMIC DNA]</scope>
    <source>
        <strain evidence="1 2">MSK.17.74</strain>
    </source>
</reference>
<accession>A0ABX2H244</accession>
<organism evidence="1 2">
    <name type="scientific">Blautia faecis</name>
    <dbReference type="NCBI Taxonomy" id="871665"/>
    <lineage>
        <taxon>Bacteria</taxon>
        <taxon>Bacillati</taxon>
        <taxon>Bacillota</taxon>
        <taxon>Clostridia</taxon>
        <taxon>Lachnospirales</taxon>
        <taxon>Lachnospiraceae</taxon>
        <taxon>Blautia</taxon>
    </lineage>
</organism>
<gene>
    <name evidence="1" type="ORF">G5B17_01940</name>
</gene>
<proteinExistence type="predicted"/>
<keyword evidence="2" id="KW-1185">Reference proteome</keyword>